<gene>
    <name evidence="1" type="ORF">MPOL1434_LOCUS486</name>
</gene>
<dbReference type="SUPFAM" id="SSF51182">
    <property type="entry name" value="RmlC-like cupins"/>
    <property type="match status" value="1"/>
</dbReference>
<dbReference type="Pfam" id="PF06108">
    <property type="entry name" value="DUF952"/>
    <property type="match status" value="1"/>
</dbReference>
<dbReference type="Gene3D" id="2.60.120.10">
    <property type="entry name" value="Jelly Rolls"/>
    <property type="match status" value="1"/>
</dbReference>
<dbReference type="SUPFAM" id="SSF56399">
    <property type="entry name" value="ADP-ribosylation"/>
    <property type="match status" value="1"/>
</dbReference>
<sequence>MPKIIGKAARVVEHDGLSIDEVVGNVATKDDTMSVALVKVSLPTAEPWLTLHYDEWFCVTKGRCDMRYINDEGKEEVLQVLRGQTCFVEKGERFRPEFPLGDTEYVPICLPAFRPDRCIREEGDVESDVTIKLKELHKEGTKPKSSGNSTEAKEEKYDSIDTLYHMCPKASWENAVKNDEAYFPPTFEADGNFIHATAVASNLMGVGNHFYRSNTEDWICLEISRAVLEKKCGIVTKFESAMPVGETETNENWEAMLFPHVYGGIPTCVEGVVAKTFPIKRGEDGSFLEIEGLTK</sequence>
<organism evidence="1">
    <name type="scientific">Minutocellus polymorphus</name>
    <dbReference type="NCBI Taxonomy" id="265543"/>
    <lineage>
        <taxon>Eukaryota</taxon>
        <taxon>Sar</taxon>
        <taxon>Stramenopiles</taxon>
        <taxon>Ochrophyta</taxon>
        <taxon>Bacillariophyta</taxon>
        <taxon>Mediophyceae</taxon>
        <taxon>Cymatosirophycidae</taxon>
        <taxon>Cymatosirales</taxon>
        <taxon>Cymatosiraceae</taxon>
        <taxon>Minutocellus</taxon>
    </lineage>
</organism>
<proteinExistence type="predicted"/>
<reference evidence="1" key="1">
    <citation type="submission" date="2021-01" db="EMBL/GenBank/DDBJ databases">
        <authorList>
            <person name="Corre E."/>
            <person name="Pelletier E."/>
            <person name="Niang G."/>
            <person name="Scheremetjew M."/>
            <person name="Finn R."/>
            <person name="Kale V."/>
            <person name="Holt S."/>
            <person name="Cochrane G."/>
            <person name="Meng A."/>
            <person name="Brown T."/>
            <person name="Cohen L."/>
        </authorList>
    </citation>
    <scope>NUCLEOTIDE SEQUENCE</scope>
    <source>
        <strain evidence="1">CCMP3303</strain>
    </source>
</reference>
<evidence type="ECO:0000313" key="1">
    <source>
        <dbReference type="EMBL" id="CAD8359473.1"/>
    </source>
</evidence>
<name>A0A7S0FGR8_9STRA</name>
<dbReference type="EMBL" id="HBEJ01000788">
    <property type="protein sequence ID" value="CAD8359473.1"/>
    <property type="molecule type" value="Transcribed_RNA"/>
</dbReference>
<dbReference type="Gene3D" id="3.20.170.20">
    <property type="entry name" value="Protein of unknown function DUF952"/>
    <property type="match status" value="1"/>
</dbReference>
<dbReference type="InterPro" id="IPR014710">
    <property type="entry name" value="RmlC-like_jellyroll"/>
</dbReference>
<protein>
    <recommendedName>
        <fullName evidence="2">Cupin</fullName>
    </recommendedName>
</protein>
<dbReference type="InterPro" id="IPR009297">
    <property type="entry name" value="DUF952"/>
</dbReference>
<evidence type="ECO:0008006" key="2">
    <source>
        <dbReference type="Google" id="ProtNLM"/>
    </source>
</evidence>
<dbReference type="AlphaFoldDB" id="A0A7S0FGR8"/>
<accession>A0A7S0FGR8</accession>
<dbReference type="InterPro" id="IPR011051">
    <property type="entry name" value="RmlC_Cupin_sf"/>
</dbReference>